<proteinExistence type="predicted"/>
<keyword evidence="2" id="KW-0472">Membrane</keyword>
<keyword evidence="2" id="KW-1133">Transmembrane helix</keyword>
<protein>
    <submittedName>
        <fullName evidence="3">Uncharacterized protein</fullName>
    </submittedName>
</protein>
<evidence type="ECO:0000313" key="3">
    <source>
        <dbReference type="EMBL" id="GFH61046.1"/>
    </source>
</evidence>
<dbReference type="AlphaFoldDB" id="A0AAD3DAV8"/>
<feature type="transmembrane region" description="Helical" evidence="2">
    <location>
        <begin position="242"/>
        <end position="264"/>
    </location>
</feature>
<keyword evidence="4" id="KW-1185">Reference proteome</keyword>
<feature type="compositionally biased region" description="Basic and acidic residues" evidence="1">
    <location>
        <begin position="529"/>
        <end position="550"/>
    </location>
</feature>
<sequence>MKPAGTKSKSQLEDDEHSFLSTATPVMSNISQLPTKAKKKKEVDYGQMVIDARTGKLPPTEEISQEDAKPKKKKNPIGRKLSIRSAGKMDRRKSSKTRSSFHNRPNVREASMSNVYNSYKDKKIQHDEEDNSFAVIEPNIPEQEENENEEEKVNLCTPALLLPYTITLLATLRFLLSTTSSLGCNFVLINIGFEPRNIKFASKSVKIGPWAYMKGKCLSYPKNFTKEFIHTSNWWRASRVSAVANIGLGFAVFLLAAFVIIYKVLRLWPTSARATTCIKSFDKLWETILFVLVIFMFVFEVVKFSLWNVELCIDKVFMTDQYLRLPARECVLSDGARASLAAIVCDMMMLIILSVWSKNLRWMLWRMCKSMKVDKKEKRQRSESNPDDDIATQPRYFFEGEDEKKKKVAAAERQKLLSDDDQKSKEDLESLKPQSGDGDIGKHEEEWLKMEKQKQKQYENELDDVDEDDDDDDDDDENEEDEDSNDDDDEDESSEDLENSRKSSKASKSGSVGTKDEDLLGFEDIDLSSSEKDRKSNDLKSTENKEIEFV</sequence>
<feature type="compositionally biased region" description="Basic and acidic residues" evidence="1">
    <location>
        <begin position="409"/>
        <end position="430"/>
    </location>
</feature>
<comment type="caution">
    <text evidence="3">The sequence shown here is derived from an EMBL/GenBank/DDBJ whole genome shotgun (WGS) entry which is preliminary data.</text>
</comment>
<feature type="transmembrane region" description="Helical" evidence="2">
    <location>
        <begin position="284"/>
        <end position="302"/>
    </location>
</feature>
<dbReference type="Proteomes" id="UP001054902">
    <property type="component" value="Unassembled WGS sequence"/>
</dbReference>
<dbReference type="EMBL" id="BLLK01000069">
    <property type="protein sequence ID" value="GFH61046.1"/>
    <property type="molecule type" value="Genomic_DNA"/>
</dbReference>
<keyword evidence="2" id="KW-0812">Transmembrane</keyword>
<name>A0AAD3DAV8_9STRA</name>
<feature type="region of interest" description="Disordered" evidence="1">
    <location>
        <begin position="376"/>
        <end position="396"/>
    </location>
</feature>
<feature type="region of interest" description="Disordered" evidence="1">
    <location>
        <begin position="409"/>
        <end position="550"/>
    </location>
</feature>
<evidence type="ECO:0000256" key="1">
    <source>
        <dbReference type="SAM" id="MobiDB-lite"/>
    </source>
</evidence>
<feature type="region of interest" description="Disordered" evidence="1">
    <location>
        <begin position="1"/>
        <end position="25"/>
    </location>
</feature>
<feature type="transmembrane region" description="Helical" evidence="2">
    <location>
        <begin position="338"/>
        <end position="357"/>
    </location>
</feature>
<reference evidence="3 4" key="1">
    <citation type="journal article" date="2021" name="Sci. Rep.">
        <title>The genome of the diatom Chaetoceros tenuissimus carries an ancient integrated fragment of an extant virus.</title>
        <authorList>
            <person name="Hongo Y."/>
            <person name="Kimura K."/>
            <person name="Takaki Y."/>
            <person name="Yoshida Y."/>
            <person name="Baba S."/>
            <person name="Kobayashi G."/>
            <person name="Nagasaki K."/>
            <person name="Hano T."/>
            <person name="Tomaru Y."/>
        </authorList>
    </citation>
    <scope>NUCLEOTIDE SEQUENCE [LARGE SCALE GENOMIC DNA]</scope>
    <source>
        <strain evidence="3 4">NIES-3715</strain>
    </source>
</reference>
<gene>
    <name evidence="3" type="ORF">CTEN210_17522</name>
</gene>
<evidence type="ECO:0000313" key="4">
    <source>
        <dbReference type="Proteomes" id="UP001054902"/>
    </source>
</evidence>
<organism evidence="3 4">
    <name type="scientific">Chaetoceros tenuissimus</name>
    <dbReference type="NCBI Taxonomy" id="426638"/>
    <lineage>
        <taxon>Eukaryota</taxon>
        <taxon>Sar</taxon>
        <taxon>Stramenopiles</taxon>
        <taxon>Ochrophyta</taxon>
        <taxon>Bacillariophyta</taxon>
        <taxon>Coscinodiscophyceae</taxon>
        <taxon>Chaetocerotophycidae</taxon>
        <taxon>Chaetocerotales</taxon>
        <taxon>Chaetocerotaceae</taxon>
        <taxon>Chaetoceros</taxon>
    </lineage>
</organism>
<evidence type="ECO:0000256" key="2">
    <source>
        <dbReference type="SAM" id="Phobius"/>
    </source>
</evidence>
<feature type="compositionally biased region" description="Basic and acidic residues" evidence="1">
    <location>
        <begin position="439"/>
        <end position="459"/>
    </location>
</feature>
<feature type="compositionally biased region" description="Basic residues" evidence="1">
    <location>
        <begin position="90"/>
        <end position="101"/>
    </location>
</feature>
<feature type="region of interest" description="Disordered" evidence="1">
    <location>
        <begin position="50"/>
        <end position="110"/>
    </location>
</feature>
<accession>A0AAD3DAV8</accession>
<feature type="compositionally biased region" description="Acidic residues" evidence="1">
    <location>
        <begin position="460"/>
        <end position="497"/>
    </location>
</feature>